<keyword evidence="2" id="KW-1185">Reference proteome</keyword>
<evidence type="ECO:0000313" key="1">
    <source>
        <dbReference type="EMBL" id="GEN79104.1"/>
    </source>
</evidence>
<organism evidence="1 2">
    <name type="scientific">Actinotalea fermentans</name>
    <dbReference type="NCBI Taxonomy" id="43671"/>
    <lineage>
        <taxon>Bacteria</taxon>
        <taxon>Bacillati</taxon>
        <taxon>Actinomycetota</taxon>
        <taxon>Actinomycetes</taxon>
        <taxon>Micrococcales</taxon>
        <taxon>Cellulomonadaceae</taxon>
        <taxon>Actinotalea</taxon>
    </lineage>
</organism>
<sequence length="250" mass="26272">MIESVAPTVADAHRAALAALPHEAWGSYLDAHSGLPGPRGNLELLAAAGDLAPAGLLRAWAADDDEYRAAVGTAGLGRLVAEGDAAALDELRERANDARWRVREAVAMALQRVGDAERARLWAVADAWATGSALEQRAAAAGVCEPRLLRSAPDAAAAVAMLERITHGLAALPPARRRDADVRTLRQALGYCWSVAVAADPAAGFPAFEALVAAAHDDDVRWVVRQNLGKARLTRADPDRAAALAARLRP</sequence>
<comment type="caution">
    <text evidence="1">The sequence shown here is derived from an EMBL/GenBank/DDBJ whole genome shotgun (WGS) entry which is preliminary data.</text>
</comment>
<dbReference type="AlphaFoldDB" id="A0A511YV71"/>
<gene>
    <name evidence="1" type="ORF">AFE02nite_08380</name>
</gene>
<dbReference type="Proteomes" id="UP000321484">
    <property type="component" value="Unassembled WGS sequence"/>
</dbReference>
<accession>A0A511YV71</accession>
<dbReference type="EMBL" id="BJYK01000001">
    <property type="protein sequence ID" value="GEN79104.1"/>
    <property type="molecule type" value="Genomic_DNA"/>
</dbReference>
<reference evidence="1 2" key="1">
    <citation type="submission" date="2019-07" db="EMBL/GenBank/DDBJ databases">
        <title>Whole genome shotgun sequence of Actinotalea fermentans NBRC 105374.</title>
        <authorList>
            <person name="Hosoyama A."/>
            <person name="Uohara A."/>
            <person name="Ohji S."/>
            <person name="Ichikawa N."/>
        </authorList>
    </citation>
    <scope>NUCLEOTIDE SEQUENCE [LARGE SCALE GENOMIC DNA]</scope>
    <source>
        <strain evidence="1 2">NBRC 105374</strain>
    </source>
</reference>
<name>A0A511YV71_9CELL</name>
<evidence type="ECO:0008006" key="3">
    <source>
        <dbReference type="Google" id="ProtNLM"/>
    </source>
</evidence>
<proteinExistence type="predicted"/>
<protein>
    <recommendedName>
        <fullName evidence="3">PBS lyase</fullName>
    </recommendedName>
</protein>
<evidence type="ECO:0000313" key="2">
    <source>
        <dbReference type="Proteomes" id="UP000321484"/>
    </source>
</evidence>